<organism evidence="1 2">
    <name type="scientific">Entamoeba invadens IP1</name>
    <dbReference type="NCBI Taxonomy" id="370355"/>
    <lineage>
        <taxon>Eukaryota</taxon>
        <taxon>Amoebozoa</taxon>
        <taxon>Evosea</taxon>
        <taxon>Archamoebae</taxon>
        <taxon>Mastigamoebida</taxon>
        <taxon>Entamoebidae</taxon>
        <taxon>Entamoeba</taxon>
    </lineage>
</organism>
<accession>A0A0A1UFJ4</accession>
<dbReference type="VEuPathDB" id="AmoebaDB:EIN_159510"/>
<evidence type="ECO:0000313" key="2">
    <source>
        <dbReference type="Proteomes" id="UP000014680"/>
    </source>
</evidence>
<dbReference type="AlphaFoldDB" id="A0A0A1UFJ4"/>
<reference evidence="1 2" key="1">
    <citation type="submission" date="2012-10" db="EMBL/GenBank/DDBJ databases">
        <authorList>
            <person name="Zafar N."/>
            <person name="Inman J."/>
            <person name="Hall N."/>
            <person name="Lorenzi H."/>
            <person name="Caler E."/>
        </authorList>
    </citation>
    <scope>NUCLEOTIDE SEQUENCE [LARGE SCALE GENOMIC DNA]</scope>
    <source>
        <strain evidence="1 2">IP1</strain>
    </source>
</reference>
<gene>
    <name evidence="1" type="ORF">EIN_159510</name>
</gene>
<proteinExistence type="predicted"/>
<protein>
    <submittedName>
        <fullName evidence="1">Zinc finger domain containing protein</fullName>
    </submittedName>
</protein>
<dbReference type="Gene3D" id="2.130.10.10">
    <property type="entry name" value="YVTN repeat-like/Quinoprotein amine dehydrogenase"/>
    <property type="match status" value="1"/>
</dbReference>
<dbReference type="Proteomes" id="UP000014680">
    <property type="component" value="Unassembled WGS sequence"/>
</dbReference>
<dbReference type="GeneID" id="14894276"/>
<dbReference type="InterPro" id="IPR015943">
    <property type="entry name" value="WD40/YVTN_repeat-like_dom_sf"/>
</dbReference>
<keyword evidence="2" id="KW-1185">Reference proteome</keyword>
<dbReference type="EMBL" id="KB206152">
    <property type="protein sequence ID" value="ELP95292.1"/>
    <property type="molecule type" value="Genomic_DNA"/>
</dbReference>
<sequence length="610" mass="68600">MESERLEVLNTSVKQSTLVIKSYVVSNSNILCLTSSNSLIVYNTETKNVVFHTPPPLTKSAPVISVDFLDNFVVTISSDFTVLVIDLVSYKVYYRQTISNAVEAKFINTKIFTVYSSDKTLRVVEYPDTSLLGFGKSGHVDVLSNSCVACTPAKTKDVGQFLLATGKSVFLWLCDLEDQKLGGPGTQYSESKFTSPPTEYYLYKKLKTISSEPILDFQKSELNPTFSIFENGVISFYEEKVVKNSFSVNLVRELSVVRPKKIITLESFVLAQYPESLKIASAGGEKVLLSELYIEMCASNSTHLVYLSKGEFYKSELPTEDDLIEESGDVESQIAICLQSKESKRMASKGIKLVVDQAKKGVRVIDLSIAFNCIDEVLVACSQQLTNITDKALQEVLTKNINELYKYISEVLRTGKPLKLTKNSVWEYFVYTLSEPDYIDSDMVLAYYSDLLNSASVISICIEYSRYQTIFSLYKSIGKRTVDAFQIVSHNFIVNGITPNMLANPKQQENFKLLLQAVERCLAEGDESLVLETLFTKNKGMMLIESFILLNRDKTVEMMREVKTKISVLNGYIETLKSPIKEVKECVSREIVMMQMSEKGLLESIFIILT</sequence>
<dbReference type="KEGG" id="eiv:EIN_159510"/>
<feature type="non-terminal residue" evidence="1">
    <location>
        <position position="610"/>
    </location>
</feature>
<dbReference type="SUPFAM" id="SSF50978">
    <property type="entry name" value="WD40 repeat-like"/>
    <property type="match status" value="1"/>
</dbReference>
<dbReference type="InterPro" id="IPR036322">
    <property type="entry name" value="WD40_repeat_dom_sf"/>
</dbReference>
<evidence type="ECO:0000313" key="1">
    <source>
        <dbReference type="EMBL" id="ELP95292.1"/>
    </source>
</evidence>
<dbReference type="RefSeq" id="XP_004262063.1">
    <property type="nucleotide sequence ID" value="XM_004262015.1"/>
</dbReference>
<dbReference type="OMA" id="YIEMCAS"/>
<dbReference type="OrthoDB" id="27158at2759"/>
<feature type="non-terminal residue" evidence="1">
    <location>
        <position position="1"/>
    </location>
</feature>
<name>A0A0A1UFJ4_ENTIV</name>